<proteinExistence type="predicted"/>
<protein>
    <submittedName>
        <fullName evidence="1">Uncharacterized protein</fullName>
    </submittedName>
</protein>
<organism evidence="1">
    <name type="scientific">marine metagenome</name>
    <dbReference type="NCBI Taxonomy" id="408172"/>
    <lineage>
        <taxon>unclassified sequences</taxon>
        <taxon>metagenomes</taxon>
        <taxon>ecological metagenomes</taxon>
    </lineage>
</organism>
<evidence type="ECO:0000313" key="1">
    <source>
        <dbReference type="EMBL" id="SVD93329.1"/>
    </source>
</evidence>
<name>A0A382ZDN7_9ZZZZ</name>
<feature type="non-terminal residue" evidence="1">
    <location>
        <position position="58"/>
    </location>
</feature>
<sequence length="58" mass="6843">MKVLAGIYKPYQPKDEPQENISYIGTAKSKYQKKHKIEPGTDDWFRLWFARPRLTGES</sequence>
<dbReference type="AlphaFoldDB" id="A0A382ZDN7"/>
<dbReference type="EMBL" id="UINC01182874">
    <property type="protein sequence ID" value="SVD93329.1"/>
    <property type="molecule type" value="Genomic_DNA"/>
</dbReference>
<gene>
    <name evidence="1" type="ORF">METZ01_LOCUS446183</name>
</gene>
<reference evidence="1" key="1">
    <citation type="submission" date="2018-05" db="EMBL/GenBank/DDBJ databases">
        <authorList>
            <person name="Lanie J.A."/>
            <person name="Ng W.-L."/>
            <person name="Kazmierczak K.M."/>
            <person name="Andrzejewski T.M."/>
            <person name="Davidsen T.M."/>
            <person name="Wayne K.J."/>
            <person name="Tettelin H."/>
            <person name="Glass J.I."/>
            <person name="Rusch D."/>
            <person name="Podicherti R."/>
            <person name="Tsui H.-C.T."/>
            <person name="Winkler M.E."/>
        </authorList>
    </citation>
    <scope>NUCLEOTIDE SEQUENCE</scope>
</reference>
<accession>A0A382ZDN7</accession>